<feature type="compositionally biased region" description="Basic and acidic residues" evidence="3">
    <location>
        <begin position="326"/>
        <end position="355"/>
    </location>
</feature>
<dbReference type="Proteomes" id="UP000694866">
    <property type="component" value="Unplaced"/>
</dbReference>
<gene>
    <name evidence="5" type="primary">LOC105268268</name>
</gene>
<keyword evidence="4" id="KW-1185">Reference proteome</keyword>
<feature type="region of interest" description="Disordered" evidence="3">
    <location>
        <begin position="306"/>
        <end position="405"/>
    </location>
</feature>
<feature type="compositionally biased region" description="Basic residues" evidence="3">
    <location>
        <begin position="315"/>
        <end position="325"/>
    </location>
</feature>
<dbReference type="GeneID" id="105268268"/>
<proteinExistence type="predicted"/>
<evidence type="ECO:0000256" key="2">
    <source>
        <dbReference type="ARBA" id="ARBA00023054"/>
    </source>
</evidence>
<keyword evidence="2" id="KW-0175">Coiled coil</keyword>
<evidence type="ECO:0000256" key="3">
    <source>
        <dbReference type="SAM" id="MobiDB-lite"/>
    </source>
</evidence>
<organism evidence="4 5">
    <name type="scientific">Fopius arisanus</name>
    <dbReference type="NCBI Taxonomy" id="64838"/>
    <lineage>
        <taxon>Eukaryota</taxon>
        <taxon>Metazoa</taxon>
        <taxon>Ecdysozoa</taxon>
        <taxon>Arthropoda</taxon>
        <taxon>Hexapoda</taxon>
        <taxon>Insecta</taxon>
        <taxon>Pterygota</taxon>
        <taxon>Neoptera</taxon>
        <taxon>Endopterygota</taxon>
        <taxon>Hymenoptera</taxon>
        <taxon>Apocrita</taxon>
        <taxon>Ichneumonoidea</taxon>
        <taxon>Braconidae</taxon>
        <taxon>Opiinae</taxon>
        <taxon>Fopius</taxon>
    </lineage>
</organism>
<evidence type="ECO:0000313" key="5">
    <source>
        <dbReference type="RefSeq" id="XP_011305970.1"/>
    </source>
</evidence>
<dbReference type="Pfam" id="PF15266">
    <property type="entry name" value="DUF4594"/>
    <property type="match status" value="1"/>
</dbReference>
<dbReference type="AlphaFoldDB" id="A0A9R1TB93"/>
<feature type="compositionally biased region" description="Polar residues" evidence="3">
    <location>
        <begin position="356"/>
        <end position="378"/>
    </location>
</feature>
<keyword evidence="1" id="KW-0597">Phosphoprotein</keyword>
<dbReference type="KEGG" id="fas:105268268"/>
<feature type="compositionally biased region" description="Basic and acidic residues" evidence="3">
    <location>
        <begin position="24"/>
        <end position="33"/>
    </location>
</feature>
<accession>A0A9R1TB93</accession>
<dbReference type="OrthoDB" id="2624652at2759"/>
<evidence type="ECO:0000256" key="1">
    <source>
        <dbReference type="ARBA" id="ARBA00022553"/>
    </source>
</evidence>
<name>A0A9R1TB93_9HYME</name>
<sequence>MAADPLEEKINKIRQQNEEIKRRYEEVEADKKNAAKSNALVQMVPSTDWPERKEPPEFSSPPVPSKNHPKLRNSPRDHNGSIQYRAGGEGKKTHTFPQNEGPPPDPKYNFLADSEREEHHENSKDPDKIKGRGKSSRGHFKKQKAGREWQSREYRGKSGGSGQDSLPDYEAWRAERNKIDEARISRQRTAEGNWKREWDNDKMHLADDVTRKDSHTLGDWGYTRNFYSHGRESDQERKIINSIDKNVQVTVNHGSNSCKNPLMSVKVSSPNIVGTGRVGPRQRTRVMYSQSDKEFMNFEVGNFSLQKFPEDKSKPKGSNKKSPRALRREHERSDKFHKREGDGKTHSFNNKDFKNFQKSLHAQRQSASTNYQSKSPRNTGKFGKDLGQSPKVDGKNSSNEDVPINEGVETALVDTSHSAHLVDYSPESIEFYKLLEGLKIKIDSQEEKEENKGEESVPRGDDSSEATQEIPAPEVEENDKNDSKK</sequence>
<evidence type="ECO:0000313" key="4">
    <source>
        <dbReference type="Proteomes" id="UP000694866"/>
    </source>
</evidence>
<feature type="compositionally biased region" description="Basic residues" evidence="3">
    <location>
        <begin position="131"/>
        <end position="144"/>
    </location>
</feature>
<reference evidence="5" key="1">
    <citation type="submission" date="2025-08" db="UniProtKB">
        <authorList>
            <consortium name="RefSeq"/>
        </authorList>
    </citation>
    <scope>IDENTIFICATION</scope>
    <source>
        <strain evidence="5">USDA-PBARC FA_bdor</strain>
        <tissue evidence="5">Whole organism</tissue>
    </source>
</reference>
<dbReference type="RefSeq" id="XP_011305970.1">
    <property type="nucleotide sequence ID" value="XM_011307668.1"/>
</dbReference>
<protein>
    <submittedName>
        <fullName evidence="5">Uncharacterized protein</fullName>
    </submittedName>
</protein>
<feature type="region of interest" description="Disordered" evidence="3">
    <location>
        <begin position="24"/>
        <end position="168"/>
    </location>
</feature>
<feature type="region of interest" description="Disordered" evidence="3">
    <location>
        <begin position="442"/>
        <end position="485"/>
    </location>
</feature>
<feature type="compositionally biased region" description="Basic and acidic residues" evidence="3">
    <location>
        <begin position="113"/>
        <end position="130"/>
    </location>
</feature>
<feature type="compositionally biased region" description="Basic and acidic residues" evidence="3">
    <location>
        <begin position="442"/>
        <end position="462"/>
    </location>
</feature>
<feature type="compositionally biased region" description="Basic and acidic residues" evidence="3">
    <location>
        <begin position="145"/>
        <end position="156"/>
    </location>
</feature>
<dbReference type="InterPro" id="IPR029336">
    <property type="entry name" value="DUF4594"/>
</dbReference>